<dbReference type="Proteomes" id="UP000006690">
    <property type="component" value="Chromosome"/>
</dbReference>
<name>A0A0H3KUZ0_PANAA</name>
<dbReference type="InterPro" id="IPR050109">
    <property type="entry name" value="HTH-type_TetR-like_transc_reg"/>
</dbReference>
<dbReference type="PANTHER" id="PTHR30055">
    <property type="entry name" value="HTH-TYPE TRANSCRIPTIONAL REGULATOR RUTR"/>
    <property type="match status" value="1"/>
</dbReference>
<organism evidence="4 5">
    <name type="scientific">Pantoea ananatis (strain AJ13355)</name>
    <dbReference type="NCBI Taxonomy" id="932677"/>
    <lineage>
        <taxon>Bacteria</taxon>
        <taxon>Pseudomonadati</taxon>
        <taxon>Pseudomonadota</taxon>
        <taxon>Gammaproteobacteria</taxon>
        <taxon>Enterobacterales</taxon>
        <taxon>Erwiniaceae</taxon>
        <taxon>Pantoea</taxon>
    </lineage>
</organism>
<dbReference type="PROSITE" id="PS50977">
    <property type="entry name" value="HTH_TETR_2"/>
    <property type="match status" value="1"/>
</dbReference>
<dbReference type="PATRIC" id="fig|932677.3.peg.905"/>
<proteinExistence type="predicted"/>
<evidence type="ECO:0000313" key="4">
    <source>
        <dbReference type="EMBL" id="BAK10871.1"/>
    </source>
</evidence>
<dbReference type="SUPFAM" id="SSF46689">
    <property type="entry name" value="Homeodomain-like"/>
    <property type="match status" value="1"/>
</dbReference>
<evidence type="ECO:0000256" key="1">
    <source>
        <dbReference type="ARBA" id="ARBA00023125"/>
    </source>
</evidence>
<evidence type="ECO:0000259" key="3">
    <source>
        <dbReference type="PROSITE" id="PS50977"/>
    </source>
</evidence>
<feature type="DNA-binding region" description="H-T-H motif" evidence="2">
    <location>
        <begin position="30"/>
        <end position="49"/>
    </location>
</feature>
<reference evidence="5" key="1">
    <citation type="journal article" date="2012" name="Appl. Microbiol. Biotechnol.">
        <title>The complete genome sequence of Pantoea ananatis AJ13355, an organism with great biotechnological potential.</title>
        <authorList>
            <person name="Hara Y."/>
            <person name="Kadotani N."/>
            <person name="Izui H."/>
            <person name="Katashkina J.I."/>
            <person name="Kuvaeva T.M."/>
            <person name="Andreeva I.G."/>
            <person name="Golubeva L.I."/>
            <person name="Malko D.B."/>
            <person name="Makeev V.J."/>
            <person name="Mashko S.V."/>
            <person name="Kozlov Y.I."/>
        </authorList>
    </citation>
    <scope>NUCLEOTIDE SEQUENCE [LARGE SCALE GENOMIC DNA]</scope>
    <source>
        <strain evidence="5">AJ13355</strain>
    </source>
</reference>
<evidence type="ECO:0000256" key="2">
    <source>
        <dbReference type="PROSITE-ProRule" id="PRU00335"/>
    </source>
</evidence>
<dbReference type="Pfam" id="PF00440">
    <property type="entry name" value="TetR_N"/>
    <property type="match status" value="1"/>
</dbReference>
<evidence type="ECO:0000313" key="5">
    <source>
        <dbReference type="Proteomes" id="UP000006690"/>
    </source>
</evidence>
<dbReference type="InterPro" id="IPR009057">
    <property type="entry name" value="Homeodomain-like_sf"/>
</dbReference>
<sequence>MNYLSRDERREGILQAAMTVALQEGYAAMTVRRIAAEAQVAVGQVHHHFSGIGELKSQAFIRLSRRILDTETVTKNASWRERLFSMLGSDDGRFEPYIRLWREAQILAGRDAEMRGAYIVAMEMWQQETVAVIKAGEEAGEFRLLDKADNIAWRLISLVCGLDGLCILNMPGLDIAASDNHIHRLITLELFSPLSPGSRCSQ</sequence>
<dbReference type="RefSeq" id="WP_014593406.1">
    <property type="nucleotide sequence ID" value="NC_017531.2"/>
</dbReference>
<dbReference type="KEGG" id="paj:PAJ_0791"/>
<accession>A0A0H3KUZ0</accession>
<dbReference type="NCBIfam" id="NF011572">
    <property type="entry name" value="PRK14996.1"/>
    <property type="match status" value="1"/>
</dbReference>
<dbReference type="GeneID" id="57268748"/>
<dbReference type="eggNOG" id="COG1309">
    <property type="taxonomic scope" value="Bacteria"/>
</dbReference>
<dbReference type="SUPFAM" id="SSF48498">
    <property type="entry name" value="Tetracyclin repressor-like, C-terminal domain"/>
    <property type="match status" value="1"/>
</dbReference>
<protein>
    <submittedName>
        <fullName evidence="4">Transcriptional regulator TetR family YbjK</fullName>
    </submittedName>
</protein>
<gene>
    <name evidence="4" type="primary">ybjK</name>
    <name evidence="4" type="ordered locus">PAJ_0791</name>
</gene>
<dbReference type="EMBL" id="AP012032">
    <property type="protein sequence ID" value="BAK10871.1"/>
    <property type="molecule type" value="Genomic_DNA"/>
</dbReference>
<dbReference type="AlphaFoldDB" id="A0A0H3KUZ0"/>
<dbReference type="PANTHER" id="PTHR30055:SF223">
    <property type="entry name" value="HTH-TYPE TRANSCRIPTIONAL REGULATOR UIDR"/>
    <property type="match status" value="1"/>
</dbReference>
<dbReference type="GO" id="GO:0000976">
    <property type="term" value="F:transcription cis-regulatory region binding"/>
    <property type="evidence" value="ECO:0007669"/>
    <property type="project" value="TreeGrafter"/>
</dbReference>
<dbReference type="InterPro" id="IPR036271">
    <property type="entry name" value="Tet_transcr_reg_TetR-rel_C_sf"/>
</dbReference>
<dbReference type="GO" id="GO:0003700">
    <property type="term" value="F:DNA-binding transcription factor activity"/>
    <property type="evidence" value="ECO:0007669"/>
    <property type="project" value="TreeGrafter"/>
</dbReference>
<dbReference type="InterPro" id="IPR001647">
    <property type="entry name" value="HTH_TetR"/>
</dbReference>
<dbReference type="Gene3D" id="1.10.357.10">
    <property type="entry name" value="Tetracycline Repressor, domain 2"/>
    <property type="match status" value="1"/>
</dbReference>
<dbReference type="HOGENOM" id="CLU_069356_15_3_6"/>
<keyword evidence="1 2" id="KW-0238">DNA-binding</keyword>
<dbReference type="OrthoDB" id="9816296at2"/>
<feature type="domain" description="HTH tetR-type" evidence="3">
    <location>
        <begin position="7"/>
        <end position="67"/>
    </location>
</feature>